<dbReference type="SUPFAM" id="SSF48264">
    <property type="entry name" value="Cytochrome P450"/>
    <property type="match status" value="1"/>
</dbReference>
<dbReference type="GO" id="GO:0006952">
    <property type="term" value="P:defense response"/>
    <property type="evidence" value="ECO:0007669"/>
    <property type="project" value="UniProtKB-KW"/>
</dbReference>
<dbReference type="InterPro" id="IPR036396">
    <property type="entry name" value="Cyt_P450_sf"/>
</dbReference>
<accession>A0A5J9VT47</accession>
<evidence type="ECO:0000256" key="6">
    <source>
        <dbReference type="PIRSR" id="PIRSR602401-1"/>
    </source>
</evidence>
<evidence type="ECO:0000256" key="1">
    <source>
        <dbReference type="ARBA" id="ARBA00010617"/>
    </source>
</evidence>
<dbReference type="Gramene" id="TVU38771">
    <property type="protein sequence ID" value="TVU38771"/>
    <property type="gene ID" value="EJB05_12157"/>
</dbReference>
<proteinExistence type="inferred from homology"/>
<dbReference type="GO" id="GO:0020037">
    <property type="term" value="F:heme binding"/>
    <property type="evidence" value="ECO:0007669"/>
    <property type="project" value="InterPro"/>
</dbReference>
<dbReference type="InterPro" id="IPR002401">
    <property type="entry name" value="Cyt_P450_E_grp-I"/>
</dbReference>
<comment type="similarity">
    <text evidence="1 7">Belongs to the cytochrome P450 family.</text>
</comment>
<dbReference type="GO" id="GO:0005506">
    <property type="term" value="F:iron ion binding"/>
    <property type="evidence" value="ECO:0007669"/>
    <property type="project" value="InterPro"/>
</dbReference>
<dbReference type="Pfam" id="PF00067">
    <property type="entry name" value="p450"/>
    <property type="match status" value="1"/>
</dbReference>
<dbReference type="EMBL" id="RWGY01000007">
    <property type="protein sequence ID" value="TVU38771.1"/>
    <property type="molecule type" value="Genomic_DNA"/>
</dbReference>
<evidence type="ECO:0000256" key="8">
    <source>
        <dbReference type="SAM" id="Phobius"/>
    </source>
</evidence>
<feature type="transmembrane region" description="Helical" evidence="8">
    <location>
        <begin position="44"/>
        <end position="66"/>
    </location>
</feature>
<dbReference type="GO" id="GO:0016709">
    <property type="term" value="F:oxidoreductase activity, acting on paired donors, with incorporation or reduction of molecular oxygen, NAD(P)H as one donor, and incorporation of one atom of oxygen"/>
    <property type="evidence" value="ECO:0007669"/>
    <property type="project" value="UniProtKB-ARBA"/>
</dbReference>
<keyword evidence="7" id="KW-0503">Monooxygenase</keyword>
<dbReference type="GO" id="GO:0051502">
    <property type="term" value="P:diterpene phytoalexin biosynthetic process"/>
    <property type="evidence" value="ECO:0007669"/>
    <property type="project" value="UniProtKB-ARBA"/>
</dbReference>
<dbReference type="InterPro" id="IPR017972">
    <property type="entry name" value="Cyt_P450_CS"/>
</dbReference>
<dbReference type="CDD" id="cd11073">
    <property type="entry name" value="CYP76-like"/>
    <property type="match status" value="1"/>
</dbReference>
<dbReference type="Proteomes" id="UP000324897">
    <property type="component" value="Chromosome 4"/>
</dbReference>
<evidence type="ECO:0000256" key="3">
    <source>
        <dbReference type="ARBA" id="ARBA00022821"/>
    </source>
</evidence>
<keyword evidence="6 7" id="KW-0349">Heme</keyword>
<keyword evidence="8" id="KW-0472">Membrane</keyword>
<evidence type="ECO:0000313" key="9">
    <source>
        <dbReference type="EMBL" id="TVU38771.1"/>
    </source>
</evidence>
<keyword evidence="10" id="KW-1185">Reference proteome</keyword>
<dbReference type="PRINTS" id="PR00385">
    <property type="entry name" value="P450"/>
</dbReference>
<dbReference type="PROSITE" id="PS00086">
    <property type="entry name" value="CYTOCHROME_P450"/>
    <property type="match status" value="1"/>
</dbReference>
<dbReference type="PANTHER" id="PTHR47950:SF48">
    <property type="entry name" value="CYTOCHROME P450 FAMILY PROTEIN, EXPRESSED"/>
    <property type="match status" value="1"/>
</dbReference>
<feature type="non-terminal residue" evidence="9">
    <location>
        <position position="1"/>
    </location>
</feature>
<dbReference type="InterPro" id="IPR001128">
    <property type="entry name" value="Cyt_P450"/>
</dbReference>
<dbReference type="PRINTS" id="PR00463">
    <property type="entry name" value="EP450I"/>
</dbReference>
<name>A0A5J9VT47_9POAL</name>
<dbReference type="OrthoDB" id="2789670at2759"/>
<dbReference type="Gene3D" id="1.10.630.10">
    <property type="entry name" value="Cytochrome P450"/>
    <property type="match status" value="1"/>
</dbReference>
<keyword evidence="8" id="KW-0812">Transmembrane</keyword>
<comment type="cofactor">
    <cofactor evidence="6">
        <name>heme</name>
        <dbReference type="ChEBI" id="CHEBI:30413"/>
    </cofactor>
</comment>
<evidence type="ECO:0000256" key="2">
    <source>
        <dbReference type="ARBA" id="ARBA00022723"/>
    </source>
</evidence>
<evidence type="ECO:0000256" key="7">
    <source>
        <dbReference type="RuleBase" id="RU000461"/>
    </source>
</evidence>
<evidence type="ECO:0000256" key="4">
    <source>
        <dbReference type="ARBA" id="ARBA00023002"/>
    </source>
</evidence>
<keyword evidence="4 7" id="KW-0560">Oxidoreductase</keyword>
<sequence>MTLLISFVTSGLQVSRHYKYTRTRSQNQAVPNTFRGHTERATPVAIATLLSWLACPGVFLLSIYILDVLAHNHKLRCLPPGPRSLPLIGSLHLLGDQPHRSLARLAKTYGPLMSLRLGTVTTVVVTSPELAREFLHKNDAAFSARSVPDATGEHAKNSIAWLPRSPQWSALRRIMATELFAPHRLSAHESLRRDMVADLVGYVGRQARAGAAVDVGRVVFTASLNLLSRTVFSRELASLDADGGESTEFRSVTSEILEGLGKRNVSDFFPVMAWADLQGTRRRLAKLLERLHRVIDDEVDRRLRSREAGEPEKNDFLDALLNDEKAGLDRDAIRSVITDIFLNSPYCSTAVEWIMVELLRNPLSMARATEELAQILGTKRNIEEAEIGKLPYLQAVVKEAFRLHPPAPLLLPRQAETTISVAGYTIPKGARVLVNVWATGRDKEIWDEPEKFMPERFMESTINFKGGDFELIPFGSGRRICPGMPLASKMVHLILASLLNQFKWSLPAEVDANGIDMTEKFGVNLKKAEPLRAIATPI</sequence>
<dbReference type="AlphaFoldDB" id="A0A5J9VT47"/>
<evidence type="ECO:0000256" key="5">
    <source>
        <dbReference type="ARBA" id="ARBA00023004"/>
    </source>
</evidence>
<feature type="binding site" description="axial binding residue" evidence="6">
    <location>
        <position position="481"/>
    </location>
    <ligand>
        <name>heme</name>
        <dbReference type="ChEBI" id="CHEBI:30413"/>
    </ligand>
    <ligandPart>
        <name>Fe</name>
        <dbReference type="ChEBI" id="CHEBI:18248"/>
    </ligandPart>
</feature>
<protein>
    <submittedName>
        <fullName evidence="9">Uncharacterized protein</fullName>
    </submittedName>
</protein>
<gene>
    <name evidence="9" type="ORF">EJB05_12157</name>
</gene>
<keyword evidence="3" id="KW-0611">Plant defense</keyword>
<dbReference type="PANTHER" id="PTHR47950">
    <property type="entry name" value="CYTOCHROME P450, FAMILY 76, SUBFAMILY C, POLYPEPTIDE 5-RELATED"/>
    <property type="match status" value="1"/>
</dbReference>
<dbReference type="FunFam" id="1.10.630.10:FF:000007">
    <property type="entry name" value="Cytochrome P450 76C4"/>
    <property type="match status" value="1"/>
</dbReference>
<keyword evidence="8" id="KW-1133">Transmembrane helix</keyword>
<comment type="caution">
    <text evidence="9">The sequence shown here is derived from an EMBL/GenBank/DDBJ whole genome shotgun (WGS) entry which is preliminary data.</text>
</comment>
<evidence type="ECO:0000313" key="10">
    <source>
        <dbReference type="Proteomes" id="UP000324897"/>
    </source>
</evidence>
<reference evidence="9 10" key="1">
    <citation type="journal article" date="2019" name="Sci. Rep.">
        <title>A high-quality genome of Eragrostis curvula grass provides insights into Poaceae evolution and supports new strategies to enhance forage quality.</title>
        <authorList>
            <person name="Carballo J."/>
            <person name="Santos B.A.C.M."/>
            <person name="Zappacosta D."/>
            <person name="Garbus I."/>
            <person name="Selva J.P."/>
            <person name="Gallo C.A."/>
            <person name="Diaz A."/>
            <person name="Albertini E."/>
            <person name="Caccamo M."/>
            <person name="Echenique V."/>
        </authorList>
    </citation>
    <scope>NUCLEOTIDE SEQUENCE [LARGE SCALE GENOMIC DNA]</scope>
    <source>
        <strain evidence="10">cv. Victoria</strain>
        <tissue evidence="9">Leaf</tissue>
    </source>
</reference>
<keyword evidence="5 6" id="KW-0408">Iron</keyword>
<organism evidence="9 10">
    <name type="scientific">Eragrostis curvula</name>
    <name type="common">weeping love grass</name>
    <dbReference type="NCBI Taxonomy" id="38414"/>
    <lineage>
        <taxon>Eukaryota</taxon>
        <taxon>Viridiplantae</taxon>
        <taxon>Streptophyta</taxon>
        <taxon>Embryophyta</taxon>
        <taxon>Tracheophyta</taxon>
        <taxon>Spermatophyta</taxon>
        <taxon>Magnoliopsida</taxon>
        <taxon>Liliopsida</taxon>
        <taxon>Poales</taxon>
        <taxon>Poaceae</taxon>
        <taxon>PACMAD clade</taxon>
        <taxon>Chloridoideae</taxon>
        <taxon>Eragrostideae</taxon>
        <taxon>Eragrostidinae</taxon>
        <taxon>Eragrostis</taxon>
    </lineage>
</organism>
<keyword evidence="2 6" id="KW-0479">Metal-binding</keyword>